<comment type="function">
    <text evidence="4">Catalyzes the interconversion of L-alanine and D-alanine. May also act on other amino acids.</text>
</comment>
<dbReference type="Pfam" id="PF01168">
    <property type="entry name" value="Ala_racemase_N"/>
    <property type="match status" value="1"/>
</dbReference>
<evidence type="ECO:0000313" key="6">
    <source>
        <dbReference type="EMBL" id="MDX6851412.1"/>
    </source>
</evidence>
<dbReference type="PANTHER" id="PTHR30511:SF0">
    <property type="entry name" value="ALANINE RACEMASE, CATABOLIC-RELATED"/>
    <property type="match status" value="1"/>
</dbReference>
<dbReference type="PROSITE" id="PS00395">
    <property type="entry name" value="ALANINE_RACEMASE"/>
    <property type="match status" value="1"/>
</dbReference>
<evidence type="ECO:0000256" key="3">
    <source>
        <dbReference type="ARBA" id="ARBA00023235"/>
    </source>
</evidence>
<feature type="modified residue" description="N6-(pyridoxal phosphate)lysine" evidence="4">
    <location>
        <position position="36"/>
    </location>
</feature>
<keyword evidence="7" id="KW-1185">Reference proteome</keyword>
<comment type="caution">
    <text evidence="6">The sequence shown here is derived from an EMBL/GenBank/DDBJ whole genome shotgun (WGS) entry which is preliminary data.</text>
</comment>
<dbReference type="RefSeq" id="WP_302721747.1">
    <property type="nucleotide sequence ID" value="NZ_JAULRU010000379.1"/>
</dbReference>
<dbReference type="GO" id="GO:0008784">
    <property type="term" value="F:alanine racemase activity"/>
    <property type="evidence" value="ECO:0007669"/>
    <property type="project" value="UniProtKB-EC"/>
</dbReference>
<proteinExistence type="inferred from homology"/>
<feature type="active site" description="Proton acceptor; specific for D-alanine" evidence="4">
    <location>
        <position position="36"/>
    </location>
</feature>
<keyword evidence="2 4" id="KW-0663">Pyridoxal phosphate</keyword>
<dbReference type="Pfam" id="PF00842">
    <property type="entry name" value="Ala_racemase_C"/>
    <property type="match status" value="1"/>
</dbReference>
<sequence length="375" mass="40194">MSVTPPGLSIDLSALVANWRALAELSAPAVTSAVVKADAYGLGVEPVAKALHSAGCRHYFVATLDEARQLAHCLDSDIRCYVLGGAPLGLERECASLGVTPVLCSLSAIRRWRAAGLAGRDCAVKIDTGMSRQGLGLAELDDLLAAPALLRELNPSLVMSHLACADEPHHPQNSRQLAEFRAREAALRQVLPNCRLSLANSCGIYLGKEYHFDLVRPGAALYGFQPPQNEMAPAESIRPVLTLALPTLQFKRLEVDSSVGYGATYNKPQGAILAVCAGGYADGVHNILQSQGVGELSGVEVPVAGRISMDITTFDVTAVPNVEQWLDSVDSLPAIQIINRSLTLNRLTQERHLLGYELLTTLRGSRCPRVYRGEV</sequence>
<protein>
    <recommendedName>
        <fullName evidence="4">Alanine racemase</fullName>
        <ecNumber evidence="4">5.1.1.1</ecNumber>
    </recommendedName>
</protein>
<dbReference type="SMART" id="SM01005">
    <property type="entry name" value="Ala_racemase_C"/>
    <property type="match status" value="1"/>
</dbReference>
<dbReference type="Gene3D" id="3.20.20.10">
    <property type="entry name" value="Alanine racemase"/>
    <property type="match status" value="1"/>
</dbReference>
<dbReference type="InterPro" id="IPR001608">
    <property type="entry name" value="Ala_racemase_N"/>
</dbReference>
<accession>A0ABU4S2L1</accession>
<evidence type="ECO:0000259" key="5">
    <source>
        <dbReference type="SMART" id="SM01005"/>
    </source>
</evidence>
<comment type="catalytic activity">
    <reaction evidence="4">
        <text>L-alanine = D-alanine</text>
        <dbReference type="Rhea" id="RHEA:20249"/>
        <dbReference type="ChEBI" id="CHEBI:57416"/>
        <dbReference type="ChEBI" id="CHEBI:57972"/>
        <dbReference type="EC" id="5.1.1.1"/>
    </reaction>
</comment>
<gene>
    <name evidence="6" type="primary">alr</name>
    <name evidence="6" type="ORF">SCD92_18720</name>
</gene>
<dbReference type="HAMAP" id="MF_01201">
    <property type="entry name" value="Ala_racemase"/>
    <property type="match status" value="1"/>
</dbReference>
<organism evidence="6 7">
    <name type="scientific">Gilvimarinus gilvus</name>
    <dbReference type="NCBI Taxonomy" id="3058038"/>
    <lineage>
        <taxon>Bacteria</taxon>
        <taxon>Pseudomonadati</taxon>
        <taxon>Pseudomonadota</taxon>
        <taxon>Gammaproteobacteria</taxon>
        <taxon>Cellvibrionales</taxon>
        <taxon>Cellvibrionaceae</taxon>
        <taxon>Gilvimarinus</taxon>
    </lineage>
</organism>
<comment type="cofactor">
    <cofactor evidence="1 4">
        <name>pyridoxal 5'-phosphate</name>
        <dbReference type="ChEBI" id="CHEBI:597326"/>
    </cofactor>
</comment>
<dbReference type="SUPFAM" id="SSF50621">
    <property type="entry name" value="Alanine racemase C-terminal domain-like"/>
    <property type="match status" value="1"/>
</dbReference>
<dbReference type="SUPFAM" id="SSF51419">
    <property type="entry name" value="PLP-binding barrel"/>
    <property type="match status" value="1"/>
</dbReference>
<dbReference type="PANTHER" id="PTHR30511">
    <property type="entry name" value="ALANINE RACEMASE"/>
    <property type="match status" value="1"/>
</dbReference>
<dbReference type="NCBIfam" id="TIGR00492">
    <property type="entry name" value="alr"/>
    <property type="match status" value="1"/>
</dbReference>
<dbReference type="EMBL" id="JAXAFO010000056">
    <property type="protein sequence ID" value="MDX6851412.1"/>
    <property type="molecule type" value="Genomic_DNA"/>
</dbReference>
<keyword evidence="3 4" id="KW-0413">Isomerase</keyword>
<dbReference type="Proteomes" id="UP001273505">
    <property type="component" value="Unassembled WGS sequence"/>
</dbReference>
<name>A0ABU4S2L1_9GAMM</name>
<dbReference type="EC" id="5.1.1.1" evidence="4"/>
<feature type="domain" description="Alanine racemase C-terminal" evidence="5">
    <location>
        <begin position="240"/>
        <end position="372"/>
    </location>
</feature>
<feature type="active site" description="Proton acceptor; specific for L-alanine" evidence="4">
    <location>
        <position position="261"/>
    </location>
</feature>
<dbReference type="InterPro" id="IPR020622">
    <property type="entry name" value="Ala_racemase_pyridoxalP-BS"/>
</dbReference>
<reference evidence="6 7" key="1">
    <citation type="submission" date="2023-11" db="EMBL/GenBank/DDBJ databases">
        <title>Gilvimarinus fulvus sp. nov., isolated from the surface of Kelp.</title>
        <authorList>
            <person name="Sun Y.Y."/>
            <person name="Gong Y."/>
            <person name="Du Z.J."/>
        </authorList>
    </citation>
    <scope>NUCLEOTIDE SEQUENCE [LARGE SCALE GENOMIC DNA]</scope>
    <source>
        <strain evidence="6 7">SDUM040013</strain>
    </source>
</reference>
<dbReference type="PRINTS" id="PR00992">
    <property type="entry name" value="ALARACEMASE"/>
</dbReference>
<dbReference type="InterPro" id="IPR029066">
    <property type="entry name" value="PLP-binding_barrel"/>
</dbReference>
<evidence type="ECO:0000313" key="7">
    <source>
        <dbReference type="Proteomes" id="UP001273505"/>
    </source>
</evidence>
<comment type="pathway">
    <text evidence="4">Amino-acid biosynthesis; D-alanine biosynthesis; D-alanine from L-alanine: step 1/1.</text>
</comment>
<dbReference type="Gene3D" id="2.40.37.10">
    <property type="entry name" value="Lyase, Ornithine Decarboxylase, Chain A, domain 1"/>
    <property type="match status" value="1"/>
</dbReference>
<feature type="binding site" evidence="4">
    <location>
        <position position="309"/>
    </location>
    <ligand>
        <name>substrate</name>
    </ligand>
</feature>
<evidence type="ECO:0000256" key="2">
    <source>
        <dbReference type="ARBA" id="ARBA00022898"/>
    </source>
</evidence>
<evidence type="ECO:0000256" key="1">
    <source>
        <dbReference type="ARBA" id="ARBA00001933"/>
    </source>
</evidence>
<dbReference type="InterPro" id="IPR000821">
    <property type="entry name" value="Ala_racemase"/>
</dbReference>
<feature type="binding site" evidence="4">
    <location>
        <position position="132"/>
    </location>
    <ligand>
        <name>substrate</name>
    </ligand>
</feature>
<dbReference type="InterPro" id="IPR009006">
    <property type="entry name" value="Ala_racemase/Decarboxylase_C"/>
</dbReference>
<evidence type="ECO:0000256" key="4">
    <source>
        <dbReference type="HAMAP-Rule" id="MF_01201"/>
    </source>
</evidence>
<comment type="similarity">
    <text evidence="4">Belongs to the alanine racemase family.</text>
</comment>
<dbReference type="CDD" id="cd00430">
    <property type="entry name" value="PLPDE_III_AR"/>
    <property type="match status" value="1"/>
</dbReference>
<dbReference type="InterPro" id="IPR011079">
    <property type="entry name" value="Ala_racemase_C"/>
</dbReference>